<evidence type="ECO:0000313" key="2">
    <source>
        <dbReference type="EMBL" id="MDQ0176507.1"/>
    </source>
</evidence>
<sequence length="311" mass="35533">MNGLILFSYGTIHSLDDVEPFYNHIFNRRLPNKQIIEKGIQKYAAIGTCDPLGSYSIRIAKALEKRLSSATSQKWKVYIGNKHTSPFIGDVVKQCIEDGVTKIFTLPLSPLYSHSGTKKYERTVKKQLAQMEAAIPVLHIHDYFDNKAFIMLISERLQDAINWLPNSVRAQTKVIFTAHSQPGLPSGHKEFIRQYQHLAEQTAASISWRNYEMAYRSGNPKPQVWLEPDVLEVIHCAANDGFKAVVVCELLSMIENVEAIYEAGVDCQQLAQELHLDFVRTQYLNDSHDFIEVLMNLVLEKWENDCSKELF</sequence>
<comment type="similarity">
    <text evidence="1">Belongs to the ferrochelatase family.</text>
</comment>
<dbReference type="PANTHER" id="PTHR11108:SF1">
    <property type="entry name" value="FERROCHELATASE, MITOCHONDRIAL"/>
    <property type="match status" value="1"/>
</dbReference>
<comment type="caution">
    <text evidence="2">The sequence shown here is derived from an EMBL/GenBank/DDBJ whole genome shotgun (WGS) entry which is preliminary data.</text>
</comment>
<accession>A0ABT9WUC9</accession>
<keyword evidence="2" id="KW-0456">Lyase</keyword>
<proteinExistence type="inferred from homology"/>
<dbReference type="SUPFAM" id="SSF53800">
    <property type="entry name" value="Chelatase"/>
    <property type="match status" value="1"/>
</dbReference>
<gene>
    <name evidence="2" type="ORF">J2S08_002351</name>
</gene>
<dbReference type="NCBIfam" id="TIGR00109">
    <property type="entry name" value="hemH"/>
    <property type="match status" value="1"/>
</dbReference>
<protein>
    <submittedName>
        <fullName evidence="2">Ferrochelatase</fullName>
        <ecNumber evidence="2">4.98.1.1</ecNumber>
    </submittedName>
</protein>
<evidence type="ECO:0000256" key="1">
    <source>
        <dbReference type="RuleBase" id="RU004185"/>
    </source>
</evidence>
<dbReference type="Proteomes" id="UP001223586">
    <property type="component" value="Unassembled WGS sequence"/>
</dbReference>
<keyword evidence="3" id="KW-1185">Reference proteome</keyword>
<name>A0ABT9WUC9_9BACI</name>
<dbReference type="GO" id="GO:0004325">
    <property type="term" value="F:ferrochelatase activity"/>
    <property type="evidence" value="ECO:0007669"/>
    <property type="project" value="UniProtKB-EC"/>
</dbReference>
<evidence type="ECO:0000313" key="3">
    <source>
        <dbReference type="Proteomes" id="UP001223586"/>
    </source>
</evidence>
<dbReference type="RefSeq" id="WP_307229705.1">
    <property type="nucleotide sequence ID" value="NZ_JAUSTT010000013.1"/>
</dbReference>
<dbReference type="Pfam" id="PF00762">
    <property type="entry name" value="Ferrochelatase"/>
    <property type="match status" value="1"/>
</dbReference>
<dbReference type="EC" id="4.98.1.1" evidence="2"/>
<organism evidence="2 3">
    <name type="scientific">Bacillus chungangensis</name>
    <dbReference type="NCBI Taxonomy" id="587633"/>
    <lineage>
        <taxon>Bacteria</taxon>
        <taxon>Bacillati</taxon>
        <taxon>Bacillota</taxon>
        <taxon>Bacilli</taxon>
        <taxon>Bacillales</taxon>
        <taxon>Bacillaceae</taxon>
        <taxon>Bacillus</taxon>
    </lineage>
</organism>
<dbReference type="PANTHER" id="PTHR11108">
    <property type="entry name" value="FERROCHELATASE"/>
    <property type="match status" value="1"/>
</dbReference>
<dbReference type="Gene3D" id="3.40.50.1400">
    <property type="match status" value="2"/>
</dbReference>
<dbReference type="InterPro" id="IPR001015">
    <property type="entry name" value="Ferrochelatase"/>
</dbReference>
<reference evidence="2 3" key="1">
    <citation type="submission" date="2023-07" db="EMBL/GenBank/DDBJ databases">
        <title>Genomic Encyclopedia of Type Strains, Phase IV (KMG-IV): sequencing the most valuable type-strain genomes for metagenomic binning, comparative biology and taxonomic classification.</title>
        <authorList>
            <person name="Goeker M."/>
        </authorList>
    </citation>
    <scope>NUCLEOTIDE SEQUENCE [LARGE SCALE GENOMIC DNA]</scope>
    <source>
        <strain evidence="2 3">DSM 23837</strain>
    </source>
</reference>
<dbReference type="EMBL" id="JAUSTT010000013">
    <property type="protein sequence ID" value="MDQ0176507.1"/>
    <property type="molecule type" value="Genomic_DNA"/>
</dbReference>